<evidence type="ECO:0000313" key="2">
    <source>
        <dbReference type="Proteomes" id="UP000663828"/>
    </source>
</evidence>
<protein>
    <submittedName>
        <fullName evidence="1">Uncharacterized protein</fullName>
    </submittedName>
</protein>
<proteinExistence type="predicted"/>
<comment type="caution">
    <text evidence="1">The sequence shown here is derived from an EMBL/GenBank/DDBJ whole genome shotgun (WGS) entry which is preliminary data.</text>
</comment>
<keyword evidence="2" id="KW-1185">Reference proteome</keyword>
<dbReference type="EMBL" id="CAJNOR010003789">
    <property type="protein sequence ID" value="CAF1447842.1"/>
    <property type="molecule type" value="Genomic_DNA"/>
</dbReference>
<sequence>MSTHRLRYSKLRRTCYSETELSNIFERHSRTLLDQKRKMINEINEWADNLIRQIEQNLVKQKTLVEHEYQLQSSYLRRKQQAYLDSTLEYEEQKHRHEVLQLLERCRTLKFQLASFDYPERTIPFIQMQPKQQSNRDLPTLNHRDVHHTKTRASNCMTTDDIRDEKCPVCFMIFSLSMTTTDRAQHVNQHFGDS</sequence>
<dbReference type="Proteomes" id="UP000663828">
    <property type="component" value="Unassembled WGS sequence"/>
</dbReference>
<evidence type="ECO:0000313" key="1">
    <source>
        <dbReference type="EMBL" id="CAF1447842.1"/>
    </source>
</evidence>
<gene>
    <name evidence="1" type="ORF">XAT740_LOCUS36697</name>
</gene>
<reference evidence="1" key="1">
    <citation type="submission" date="2021-02" db="EMBL/GenBank/DDBJ databases">
        <authorList>
            <person name="Nowell W R."/>
        </authorList>
    </citation>
    <scope>NUCLEOTIDE SEQUENCE</scope>
</reference>
<name>A0A815PE31_ADIRI</name>
<organism evidence="1 2">
    <name type="scientific">Adineta ricciae</name>
    <name type="common">Rotifer</name>
    <dbReference type="NCBI Taxonomy" id="249248"/>
    <lineage>
        <taxon>Eukaryota</taxon>
        <taxon>Metazoa</taxon>
        <taxon>Spiralia</taxon>
        <taxon>Gnathifera</taxon>
        <taxon>Rotifera</taxon>
        <taxon>Eurotatoria</taxon>
        <taxon>Bdelloidea</taxon>
        <taxon>Adinetida</taxon>
        <taxon>Adinetidae</taxon>
        <taxon>Adineta</taxon>
    </lineage>
</organism>
<accession>A0A815PE31</accession>
<dbReference type="AlphaFoldDB" id="A0A815PE31"/>